<accession>A0ABU2HCA0</accession>
<sequence length="351" mass="34911">MVLANPGKPTGFQWRVLRQPALRRLLAVAGLGAAAWLCGGAAAAAAEELPVDPSVSSVVDISASGGATGADSGDDAQSSGAEDEVDTEPVPEAQEAPADTDAQDPSVVRAVGAEARSTTDRLSDTVIDTTRTSLPELDEVSGTLADPEDIGDRAQESLAEAGAALDGAAHDSAQALTGRSPELGGQELLDGSSETLQPDADPESAQRGRDQGDAVSADAPSDSGEQDENTAVDTKTAGTHPDARANAAGERPAPAHEDAGTQGDGIQLAQDSVSTTAGDTAAPAPGLPATTSEATAGVTSSASASTVASAVAADLTPQIESLRLVIERIAVPDAPTVVVPGATEDPSYSPD</sequence>
<feature type="region of interest" description="Disordered" evidence="1">
    <location>
        <begin position="60"/>
        <end position="152"/>
    </location>
</feature>
<proteinExistence type="predicted"/>
<evidence type="ECO:0000313" key="3">
    <source>
        <dbReference type="Proteomes" id="UP001250214"/>
    </source>
</evidence>
<dbReference type="EMBL" id="JAVLVT010000019">
    <property type="protein sequence ID" value="MDS1272627.1"/>
    <property type="molecule type" value="Genomic_DNA"/>
</dbReference>
<comment type="caution">
    <text evidence="2">The sequence shown here is derived from an EMBL/GenBank/DDBJ whole genome shotgun (WGS) entry which is preliminary data.</text>
</comment>
<dbReference type="Proteomes" id="UP001250214">
    <property type="component" value="Unassembled WGS sequence"/>
</dbReference>
<feature type="region of interest" description="Disordered" evidence="1">
    <location>
        <begin position="176"/>
        <end position="309"/>
    </location>
</feature>
<organism evidence="2 3">
    <name type="scientific">Lipingzhangella rawalii</name>
    <dbReference type="NCBI Taxonomy" id="2055835"/>
    <lineage>
        <taxon>Bacteria</taxon>
        <taxon>Bacillati</taxon>
        <taxon>Actinomycetota</taxon>
        <taxon>Actinomycetes</taxon>
        <taxon>Streptosporangiales</taxon>
        <taxon>Nocardiopsidaceae</taxon>
        <taxon>Lipingzhangella</taxon>
    </lineage>
</organism>
<evidence type="ECO:0000313" key="2">
    <source>
        <dbReference type="EMBL" id="MDS1272627.1"/>
    </source>
</evidence>
<feature type="compositionally biased region" description="Low complexity" evidence="1">
    <location>
        <begin position="60"/>
        <end position="80"/>
    </location>
</feature>
<gene>
    <name evidence="2" type="ORF">RIF23_20270</name>
</gene>
<evidence type="ECO:0000256" key="1">
    <source>
        <dbReference type="SAM" id="MobiDB-lite"/>
    </source>
</evidence>
<feature type="compositionally biased region" description="Low complexity" evidence="1">
    <location>
        <begin position="275"/>
        <end position="309"/>
    </location>
</feature>
<protein>
    <submittedName>
        <fullName evidence="2">Uncharacterized protein</fullName>
    </submittedName>
</protein>
<name>A0ABU2HCA0_9ACTN</name>
<keyword evidence="3" id="KW-1185">Reference proteome</keyword>
<dbReference type="RefSeq" id="WP_310914223.1">
    <property type="nucleotide sequence ID" value="NZ_JAVLVT010000019.1"/>
</dbReference>
<reference evidence="3" key="1">
    <citation type="submission" date="2023-07" db="EMBL/GenBank/DDBJ databases">
        <title>Novel species in the genus Lipingzhangella isolated from Sambhar Salt Lake.</title>
        <authorList>
            <person name="Jiya N."/>
            <person name="Kajale S."/>
            <person name="Sharma A."/>
        </authorList>
    </citation>
    <scope>NUCLEOTIDE SEQUENCE [LARGE SCALE GENOMIC DNA]</scope>
    <source>
        <strain evidence="3">LS1_29</strain>
    </source>
</reference>